<dbReference type="Gene3D" id="3.30.40.10">
    <property type="entry name" value="Zinc/RING finger domain, C3HC4 (zinc finger)"/>
    <property type="match status" value="1"/>
</dbReference>
<dbReference type="SMART" id="SM01250">
    <property type="entry name" value="KAT11"/>
    <property type="match status" value="1"/>
</dbReference>
<dbReference type="EMBL" id="SWLB01000028">
    <property type="protein sequence ID" value="KAF3320843.1"/>
    <property type="molecule type" value="Genomic_DNA"/>
</dbReference>
<evidence type="ECO:0000256" key="8">
    <source>
        <dbReference type="ARBA" id="ARBA00022833"/>
    </source>
</evidence>
<feature type="region of interest" description="Disordered" evidence="17">
    <location>
        <begin position="780"/>
        <end position="844"/>
    </location>
</feature>
<reference evidence="21" key="1">
    <citation type="submission" date="2020-01" db="EMBL/GenBank/DDBJ databases">
        <title>Genome sequence of Kobresia littledalei, the first chromosome-level genome in the family Cyperaceae.</title>
        <authorList>
            <person name="Qu G."/>
        </authorList>
    </citation>
    <scope>NUCLEOTIDE SEQUENCE</scope>
    <source>
        <strain evidence="21">C.B.Clarke</strain>
        <tissue evidence="21">Leaf</tissue>
    </source>
</reference>
<keyword evidence="11" id="KW-0010">Activator</keyword>
<name>A0A833QIJ8_9POAL</name>
<feature type="compositionally biased region" description="Low complexity" evidence="17">
    <location>
        <begin position="330"/>
        <end position="345"/>
    </location>
</feature>
<dbReference type="PANTHER" id="PTHR13808:SF1">
    <property type="entry name" value="HISTONE ACETYLTRANSFERASE"/>
    <property type="match status" value="1"/>
</dbReference>
<keyword evidence="13" id="KW-0539">Nucleus</keyword>
<dbReference type="PROSITE" id="PS50134">
    <property type="entry name" value="ZF_TAZ"/>
    <property type="match status" value="2"/>
</dbReference>
<dbReference type="GO" id="GO:0005634">
    <property type="term" value="C:nucleus"/>
    <property type="evidence" value="ECO:0007669"/>
    <property type="project" value="UniProtKB-SubCell"/>
</dbReference>
<dbReference type="InterPro" id="IPR000433">
    <property type="entry name" value="Znf_ZZ"/>
</dbReference>
<dbReference type="InterPro" id="IPR019787">
    <property type="entry name" value="Znf_PHD-finger"/>
</dbReference>
<feature type="domain" description="TAZ-type" evidence="18">
    <location>
        <begin position="529"/>
        <end position="612"/>
    </location>
</feature>
<evidence type="ECO:0000256" key="9">
    <source>
        <dbReference type="ARBA" id="ARBA00022853"/>
    </source>
</evidence>
<dbReference type="SUPFAM" id="SSF57933">
    <property type="entry name" value="TAZ domain"/>
    <property type="match status" value="2"/>
</dbReference>
<feature type="region of interest" description="Disordered" evidence="17">
    <location>
        <begin position="291"/>
        <end position="360"/>
    </location>
</feature>
<comment type="subcellular location">
    <subcellularLocation>
        <location evidence="2">Nucleus</location>
    </subcellularLocation>
</comment>
<feature type="domain" description="TAZ-type" evidence="18">
    <location>
        <begin position="1526"/>
        <end position="1610"/>
    </location>
</feature>
<evidence type="ECO:0000256" key="11">
    <source>
        <dbReference type="ARBA" id="ARBA00023159"/>
    </source>
</evidence>
<feature type="compositionally biased region" description="Polar residues" evidence="17">
    <location>
        <begin position="671"/>
        <end position="683"/>
    </location>
</feature>
<dbReference type="GO" id="GO:0004402">
    <property type="term" value="F:histone acetyltransferase activity"/>
    <property type="evidence" value="ECO:0007669"/>
    <property type="project" value="InterPro"/>
</dbReference>
<evidence type="ECO:0000256" key="16">
    <source>
        <dbReference type="PROSITE-ProRule" id="PRU00228"/>
    </source>
</evidence>
<dbReference type="InterPro" id="IPR019786">
    <property type="entry name" value="Zinc_finger_PHD-type_CS"/>
</dbReference>
<evidence type="ECO:0000259" key="18">
    <source>
        <dbReference type="PROSITE" id="PS50134"/>
    </source>
</evidence>
<dbReference type="GO" id="GO:0031490">
    <property type="term" value="F:chromatin DNA binding"/>
    <property type="evidence" value="ECO:0007669"/>
    <property type="project" value="TreeGrafter"/>
</dbReference>
<keyword evidence="12" id="KW-0804">Transcription</keyword>
<dbReference type="Gene3D" id="3.30.60.90">
    <property type="match status" value="1"/>
</dbReference>
<evidence type="ECO:0000313" key="21">
    <source>
        <dbReference type="EMBL" id="KAF3320843.1"/>
    </source>
</evidence>
<feature type="compositionally biased region" description="Low complexity" evidence="17">
    <location>
        <begin position="296"/>
        <end position="321"/>
    </location>
</feature>
<dbReference type="Proteomes" id="UP000623129">
    <property type="component" value="Unassembled WGS sequence"/>
</dbReference>
<protein>
    <recommendedName>
        <fullName evidence="3">histone acetyltransferase</fullName>
        <ecNumber evidence="3">2.3.1.48</ecNumber>
    </recommendedName>
</protein>
<keyword evidence="22" id="KW-1185">Reference proteome</keyword>
<dbReference type="CDD" id="cd15614">
    <property type="entry name" value="PHD_HAC_like"/>
    <property type="match status" value="1"/>
</dbReference>
<gene>
    <name evidence="21" type="ORF">FCM35_KLT14977</name>
</gene>
<dbReference type="FunFam" id="3.30.60.90:FF:000022">
    <property type="entry name" value="Histone acetyltransferase of the CBP family 12"/>
    <property type="match status" value="1"/>
</dbReference>
<dbReference type="PROSITE" id="PS50135">
    <property type="entry name" value="ZF_ZZ_2"/>
    <property type="match status" value="2"/>
</dbReference>
<feature type="compositionally biased region" description="Basic and acidic residues" evidence="17">
    <location>
        <begin position="790"/>
        <end position="805"/>
    </location>
</feature>
<evidence type="ECO:0000313" key="22">
    <source>
        <dbReference type="Proteomes" id="UP000623129"/>
    </source>
</evidence>
<evidence type="ECO:0000256" key="17">
    <source>
        <dbReference type="SAM" id="MobiDB-lite"/>
    </source>
</evidence>
<evidence type="ECO:0000256" key="12">
    <source>
        <dbReference type="ARBA" id="ARBA00023163"/>
    </source>
</evidence>
<feature type="compositionally biased region" description="Basic and acidic residues" evidence="17">
    <location>
        <begin position="820"/>
        <end position="835"/>
    </location>
</feature>
<dbReference type="InterPro" id="IPR031162">
    <property type="entry name" value="CBP_P300_HAT"/>
</dbReference>
<dbReference type="GO" id="GO:0000123">
    <property type="term" value="C:histone acetyltransferase complex"/>
    <property type="evidence" value="ECO:0007669"/>
    <property type="project" value="TreeGrafter"/>
</dbReference>
<dbReference type="GO" id="GO:0045944">
    <property type="term" value="P:positive regulation of transcription by RNA polymerase II"/>
    <property type="evidence" value="ECO:0007669"/>
    <property type="project" value="TreeGrafter"/>
</dbReference>
<keyword evidence="14" id="KW-0012">Acyltransferase</keyword>
<dbReference type="SUPFAM" id="SSF57903">
    <property type="entry name" value="FYVE/PHD zinc finger"/>
    <property type="match status" value="1"/>
</dbReference>
<dbReference type="GO" id="GO:0005667">
    <property type="term" value="C:transcription regulator complex"/>
    <property type="evidence" value="ECO:0007669"/>
    <property type="project" value="TreeGrafter"/>
</dbReference>
<proteinExistence type="predicted"/>
<dbReference type="InterPro" id="IPR001965">
    <property type="entry name" value="Znf_PHD"/>
</dbReference>
<evidence type="ECO:0000256" key="10">
    <source>
        <dbReference type="ARBA" id="ARBA00023015"/>
    </source>
</evidence>
<sequence>MMIHTPPGISHNPTGTMRMPSLMESNQGINPTSVPAGIPMSNGYQLSHGNMSIDQPGSTSMSASIGVRHQVTPQMIRTPGFNSTSITQVTQQTMPMNNGSGMQPQKQQQYNTLSGQVRPGMQSVPMNQKHSSQGFEDGMMNNNSRLGLLGNNMQQLMNGQGMSKGYMDIGGTYGNLTKPLQQGFSSQQIQQRMPTSLSQQEVSLMGNNTVTKQVDVTMSSSGNCYNPAGPSNMSSASNVNKISTVGASLQLKPRPMMTRGGNQLHQQSMQQQQQQPMMMRAGNQLHQRIMQHKHQQQQQQQQPMMMRGGNQLHQQSIQQQQPMMMRGGNQLQQSMQQQHAQQQQQPMMTRGGNNTFSRQSSLRSIGSLGGINTDQVMAESALLTNNHLMLPQLVDFQVPFGNNKGGQGQFFGPLAGSNALNQTVQSDESSSQNGVVNGRSRGGVHQPDSMLVQQESQWRPTQQMQRNNYQMVPDSNNNSHNSNALIEKNQISQNKLDQPCMTILSEGERAPGPSVTTMLVPNKGSSQSKPSHRETQYLYHIKLILFLFHARSCPAQAGHCREKNCVKAQEIYKHVERCCKKQCQVHHCLEAQTALLHFHNCQEENCPVCIPAHKFINMAKHKSLTLKSGCGSKKGLNEKEVDNNKVETASPVALPASAPAPAPLALKHSQKGMNQLDSSSGVLSDQMDVEPLPKRPRMDMDISSVSINNAKPSFSALQEAFPIEQQSTSNIPAKQETDVTIDPALQNSQIVSTVPDTSSIQMGYGLDGCISMIRSSQTDVGPAGPSLLVDNKERNYENATEAKQEEMEEDVAAGSSLLVENKERNDENETEAKQEELEEDGVASKSEKCLINGVSMTELFTPEQVREHIKSLRQWVGQSKSKAEKNQAILMNENSCQLCAVVKLTFGPPPIYCTPCGYRIKRNAMYYTIVINGQRHYICISCFNGARGETIKIEGHDVPKRSVEKKRNDEETEEAWVQCDKCEAWQHQICALFNGRRNDGGQAEYTCPNCYIQEVETGERKPLPQSAVLGAKDLPRTILSDHIENRLFKRLKQERQDRANHFGMSFDEVPGAEELVVRVVSSVDKKLDVKPRFLEVFQKENYPTEFPYKSKAILLFQKIEGVEVCIFGMYVQEFGTECAFPNQRRVYLSYLDSIKYFRPEIRTVSGEALRTFVYHEILIGYLEYVKRRGFTSCYIWACPPLKGEDYILYCHPEIQKTPKTDKLREWYLSMLKKAVKENIVVDLTNMYDHFFTDQRESRAKVTAARLPYFDGDYWPGAAEDIITQLRQEEDDRKQNKKGNMKKTTITKRALKPAGYTDLSVNASKDAMVMHKLGETIFKMREDLIMVHLQHPCNHCCILMVSGTCWVCNSCRYFNLCESCYNTEKLREDKERHPTHSREKHTFRPMEISGVPNDTKDKDDILESEFFDTRQAFLSLCQVNHYQYDTLRSAKHSSMMVLYHLHNPTAPAYLTTCTVCSHEIEAGQGKRCEVCPDFDVCNSCYQKEEVVNHPHKLTNRPSNAERDAQNKEARQKRVSQLGKMLELLGHASECRSPGCLYPNCRKIKGLFRHGVNCTVRIYKGCCLCKKIWYLLQLHARACKETVCNVPRCKDLKEQMRRIQQQTESRRRAAVNEMLRQRAAEISQNQ</sequence>
<feature type="domain" description="ZZ-type" evidence="19">
    <location>
        <begin position="1347"/>
        <end position="1410"/>
    </location>
</feature>
<dbReference type="SUPFAM" id="SSF57850">
    <property type="entry name" value="RING/U-box"/>
    <property type="match status" value="2"/>
</dbReference>
<feature type="domain" description="ZZ-type" evidence="19">
    <location>
        <begin position="1467"/>
        <end position="1520"/>
    </location>
</feature>
<dbReference type="InterPro" id="IPR035898">
    <property type="entry name" value="TAZ_dom_sf"/>
</dbReference>
<dbReference type="InterPro" id="IPR013178">
    <property type="entry name" value="Histone_AcTrfase_Rtt109/CBP"/>
</dbReference>
<feature type="compositionally biased region" description="Polar residues" evidence="17">
    <location>
        <begin position="451"/>
        <end position="463"/>
    </location>
</feature>
<dbReference type="SMART" id="SM00249">
    <property type="entry name" value="PHD"/>
    <property type="match status" value="1"/>
</dbReference>
<organism evidence="21 22">
    <name type="scientific">Carex littledalei</name>
    <dbReference type="NCBI Taxonomy" id="544730"/>
    <lineage>
        <taxon>Eukaryota</taxon>
        <taxon>Viridiplantae</taxon>
        <taxon>Streptophyta</taxon>
        <taxon>Embryophyta</taxon>
        <taxon>Tracheophyta</taxon>
        <taxon>Spermatophyta</taxon>
        <taxon>Magnoliopsida</taxon>
        <taxon>Liliopsida</taxon>
        <taxon>Poales</taxon>
        <taxon>Cyperaceae</taxon>
        <taxon>Cyperoideae</taxon>
        <taxon>Cariceae</taxon>
        <taxon>Carex</taxon>
        <taxon>Carex subgen. Euthyceras</taxon>
    </lineage>
</organism>
<feature type="region of interest" description="Disordered" evidence="17">
    <location>
        <begin position="424"/>
        <end position="463"/>
    </location>
</feature>
<dbReference type="OrthoDB" id="899at2759"/>
<accession>A0A833QIJ8</accession>
<keyword evidence="4 21" id="KW-0808">Transferase</keyword>
<keyword evidence="9" id="KW-0156">Chromatin regulator</keyword>
<dbReference type="GO" id="GO:0003713">
    <property type="term" value="F:transcription coactivator activity"/>
    <property type="evidence" value="ECO:0007669"/>
    <property type="project" value="TreeGrafter"/>
</dbReference>
<dbReference type="Pfam" id="PF00628">
    <property type="entry name" value="PHD"/>
    <property type="match status" value="1"/>
</dbReference>
<evidence type="ECO:0000256" key="6">
    <source>
        <dbReference type="ARBA" id="ARBA00022737"/>
    </source>
</evidence>
<evidence type="ECO:0000256" key="3">
    <source>
        <dbReference type="ARBA" id="ARBA00013184"/>
    </source>
</evidence>
<dbReference type="InterPro" id="IPR011011">
    <property type="entry name" value="Znf_FYVE_PHD"/>
</dbReference>
<evidence type="ECO:0000256" key="5">
    <source>
        <dbReference type="ARBA" id="ARBA00022723"/>
    </source>
</evidence>
<dbReference type="Pfam" id="PF02135">
    <property type="entry name" value="zf-TAZ"/>
    <property type="match status" value="2"/>
</dbReference>
<evidence type="ECO:0000256" key="4">
    <source>
        <dbReference type="ARBA" id="ARBA00022679"/>
    </source>
</evidence>
<dbReference type="InterPro" id="IPR013083">
    <property type="entry name" value="Znf_RING/FYVE/PHD"/>
</dbReference>
<dbReference type="Pfam" id="PF08214">
    <property type="entry name" value="HAT_KAT11"/>
    <property type="match status" value="1"/>
</dbReference>
<evidence type="ECO:0000256" key="13">
    <source>
        <dbReference type="ARBA" id="ARBA00023242"/>
    </source>
</evidence>
<evidence type="ECO:0000259" key="19">
    <source>
        <dbReference type="PROSITE" id="PS50135"/>
    </source>
</evidence>
<evidence type="ECO:0000256" key="1">
    <source>
        <dbReference type="ARBA" id="ARBA00002581"/>
    </source>
</evidence>
<keyword evidence="7 16" id="KW-0863">Zinc-finger</keyword>
<comment type="catalytic activity">
    <reaction evidence="15">
        <text>L-lysyl-[protein] + acetyl-CoA = N(6)-acetyl-L-lysyl-[protein] + CoA + H(+)</text>
        <dbReference type="Rhea" id="RHEA:45948"/>
        <dbReference type="Rhea" id="RHEA-COMP:9752"/>
        <dbReference type="Rhea" id="RHEA-COMP:10731"/>
        <dbReference type="ChEBI" id="CHEBI:15378"/>
        <dbReference type="ChEBI" id="CHEBI:29969"/>
        <dbReference type="ChEBI" id="CHEBI:57287"/>
        <dbReference type="ChEBI" id="CHEBI:57288"/>
        <dbReference type="ChEBI" id="CHEBI:61930"/>
        <dbReference type="EC" id="2.3.1.48"/>
    </reaction>
</comment>
<evidence type="ECO:0000256" key="7">
    <source>
        <dbReference type="ARBA" id="ARBA00022771"/>
    </source>
</evidence>
<dbReference type="GO" id="GO:0008270">
    <property type="term" value="F:zinc ion binding"/>
    <property type="evidence" value="ECO:0007669"/>
    <property type="project" value="UniProtKB-KW"/>
</dbReference>
<keyword evidence="8" id="KW-0862">Zinc</keyword>
<evidence type="ECO:0000256" key="15">
    <source>
        <dbReference type="ARBA" id="ARBA00048017"/>
    </source>
</evidence>
<comment type="function">
    <text evidence="1">Acetyltransferase enzyme. Acetylates histones, giving a specific tag for transcriptional activation.</text>
</comment>
<dbReference type="InterPro" id="IPR000197">
    <property type="entry name" value="Znf_TAZ"/>
</dbReference>
<dbReference type="SMART" id="SM00551">
    <property type="entry name" value="ZnF_TAZ"/>
    <property type="match status" value="2"/>
</dbReference>
<dbReference type="PROSITE" id="PS51727">
    <property type="entry name" value="CBP_P300_HAT"/>
    <property type="match status" value="1"/>
</dbReference>
<feature type="region of interest" description="Disordered" evidence="17">
    <location>
        <begin position="671"/>
        <end position="697"/>
    </location>
</feature>
<keyword evidence="10" id="KW-0805">Transcription regulation</keyword>
<evidence type="ECO:0000259" key="20">
    <source>
        <dbReference type="PROSITE" id="PS51727"/>
    </source>
</evidence>
<evidence type="ECO:0000256" key="14">
    <source>
        <dbReference type="ARBA" id="ARBA00023315"/>
    </source>
</evidence>
<dbReference type="SMART" id="SM00291">
    <property type="entry name" value="ZnF_ZZ"/>
    <property type="match status" value="2"/>
</dbReference>
<dbReference type="Gene3D" id="1.20.1020.10">
    <property type="entry name" value="TAZ domain"/>
    <property type="match status" value="2"/>
</dbReference>
<evidence type="ECO:0000256" key="2">
    <source>
        <dbReference type="ARBA" id="ARBA00004123"/>
    </source>
</evidence>
<dbReference type="PANTHER" id="PTHR13808">
    <property type="entry name" value="CBP/P300-RELATED"/>
    <property type="match status" value="1"/>
</dbReference>
<dbReference type="EC" id="2.3.1.48" evidence="3"/>
<dbReference type="InterPro" id="IPR043145">
    <property type="entry name" value="Znf_ZZ_sf"/>
</dbReference>
<comment type="caution">
    <text evidence="21">The sequence shown here is derived from an EMBL/GenBank/DDBJ whole genome shotgun (WGS) entry which is preliminary data.</text>
</comment>
<keyword evidence="5" id="KW-0479">Metal-binding</keyword>
<dbReference type="PROSITE" id="PS01359">
    <property type="entry name" value="ZF_PHD_1"/>
    <property type="match status" value="1"/>
</dbReference>
<feature type="domain" description="CBP/p300-type HAT" evidence="20">
    <location>
        <begin position="1028"/>
        <end position="1465"/>
    </location>
</feature>
<dbReference type="FunFam" id="1.20.1020.10:FF:000003">
    <property type="entry name" value="Histone acetyltransferase HAC1-like protein"/>
    <property type="match status" value="1"/>
</dbReference>
<keyword evidence="6" id="KW-0677">Repeat</keyword>